<name>A0AAD5M651_PYTIN</name>
<dbReference type="AlphaFoldDB" id="A0AAD5M651"/>
<proteinExistence type="predicted"/>
<dbReference type="SUPFAM" id="SSF46689">
    <property type="entry name" value="Homeodomain-like"/>
    <property type="match status" value="1"/>
</dbReference>
<evidence type="ECO:0000313" key="2">
    <source>
        <dbReference type="Proteomes" id="UP001209570"/>
    </source>
</evidence>
<comment type="caution">
    <text evidence="1">The sequence shown here is derived from an EMBL/GenBank/DDBJ whole genome shotgun (WGS) entry which is preliminary data.</text>
</comment>
<dbReference type="InterPro" id="IPR009057">
    <property type="entry name" value="Homeodomain-like_sf"/>
</dbReference>
<dbReference type="Pfam" id="PF13384">
    <property type="entry name" value="HTH_23"/>
    <property type="match status" value="1"/>
</dbReference>
<dbReference type="EMBL" id="JAKCXM010000039">
    <property type="protein sequence ID" value="KAJ0405881.1"/>
    <property type="molecule type" value="Genomic_DNA"/>
</dbReference>
<sequence length="181" mass="20027">MTSSAVALPSFDAFLRSARHTPAVLPRAAPMAFLHASPTTTSVDLYRYQTPPGSPYGHFVSLSPASSCDAGCSSPFTSDSSFEEDPALSSYFVPIKCASQRAPADVVAVRSQPQALKPYRPKKKYLKERQRCEIVRRVRAGEKQAHLAKEFGVSRAAVCYLLKHQMEILSRWATRNDQHAR</sequence>
<keyword evidence="2" id="KW-1185">Reference proteome</keyword>
<gene>
    <name evidence="1" type="ORF">P43SY_001613</name>
</gene>
<dbReference type="Gene3D" id="1.10.10.60">
    <property type="entry name" value="Homeodomain-like"/>
    <property type="match status" value="1"/>
</dbReference>
<evidence type="ECO:0000313" key="1">
    <source>
        <dbReference type="EMBL" id="KAJ0405881.1"/>
    </source>
</evidence>
<organism evidence="1 2">
    <name type="scientific">Pythium insidiosum</name>
    <name type="common">Pythiosis disease agent</name>
    <dbReference type="NCBI Taxonomy" id="114742"/>
    <lineage>
        <taxon>Eukaryota</taxon>
        <taxon>Sar</taxon>
        <taxon>Stramenopiles</taxon>
        <taxon>Oomycota</taxon>
        <taxon>Peronosporomycetes</taxon>
        <taxon>Pythiales</taxon>
        <taxon>Pythiaceae</taxon>
        <taxon>Pythium</taxon>
    </lineage>
</organism>
<protein>
    <recommendedName>
        <fullName evidence="3">HTH psq-type domain-containing protein</fullName>
    </recommendedName>
</protein>
<accession>A0AAD5M651</accession>
<dbReference type="Proteomes" id="UP001209570">
    <property type="component" value="Unassembled WGS sequence"/>
</dbReference>
<evidence type="ECO:0008006" key="3">
    <source>
        <dbReference type="Google" id="ProtNLM"/>
    </source>
</evidence>
<reference evidence="1" key="1">
    <citation type="submission" date="2021-12" db="EMBL/GenBank/DDBJ databases">
        <title>Prjna785345.</title>
        <authorList>
            <person name="Rujirawat T."/>
            <person name="Krajaejun T."/>
        </authorList>
    </citation>
    <scope>NUCLEOTIDE SEQUENCE</scope>
    <source>
        <strain evidence="1">Pi057C3</strain>
    </source>
</reference>